<name>A0A4Z2F2X1_9TELE</name>
<evidence type="ECO:0000313" key="3">
    <source>
        <dbReference type="Proteomes" id="UP000314294"/>
    </source>
</evidence>
<comment type="caution">
    <text evidence="2">The sequence shown here is derived from an EMBL/GenBank/DDBJ whole genome shotgun (WGS) entry which is preliminary data.</text>
</comment>
<keyword evidence="3" id="KW-1185">Reference proteome</keyword>
<proteinExistence type="predicted"/>
<organism evidence="2 3">
    <name type="scientific">Liparis tanakae</name>
    <name type="common">Tanaka's snailfish</name>
    <dbReference type="NCBI Taxonomy" id="230148"/>
    <lineage>
        <taxon>Eukaryota</taxon>
        <taxon>Metazoa</taxon>
        <taxon>Chordata</taxon>
        <taxon>Craniata</taxon>
        <taxon>Vertebrata</taxon>
        <taxon>Euteleostomi</taxon>
        <taxon>Actinopterygii</taxon>
        <taxon>Neopterygii</taxon>
        <taxon>Teleostei</taxon>
        <taxon>Neoteleostei</taxon>
        <taxon>Acanthomorphata</taxon>
        <taxon>Eupercaria</taxon>
        <taxon>Perciformes</taxon>
        <taxon>Cottioidei</taxon>
        <taxon>Cottales</taxon>
        <taxon>Liparidae</taxon>
        <taxon>Liparis</taxon>
    </lineage>
</organism>
<reference evidence="2 3" key="1">
    <citation type="submission" date="2019-03" db="EMBL/GenBank/DDBJ databases">
        <title>First draft genome of Liparis tanakae, snailfish: a comprehensive survey of snailfish specific genes.</title>
        <authorList>
            <person name="Kim W."/>
            <person name="Song I."/>
            <person name="Jeong J.-H."/>
            <person name="Kim D."/>
            <person name="Kim S."/>
            <person name="Ryu S."/>
            <person name="Song J.Y."/>
            <person name="Lee S.K."/>
        </authorList>
    </citation>
    <scope>NUCLEOTIDE SEQUENCE [LARGE SCALE GENOMIC DNA]</scope>
    <source>
        <tissue evidence="2">Muscle</tissue>
    </source>
</reference>
<dbReference type="EMBL" id="SRLO01001844">
    <property type="protein sequence ID" value="TNN35034.1"/>
    <property type="molecule type" value="Genomic_DNA"/>
</dbReference>
<dbReference type="Proteomes" id="UP000314294">
    <property type="component" value="Unassembled WGS sequence"/>
</dbReference>
<accession>A0A4Z2F2X1</accession>
<protein>
    <submittedName>
        <fullName evidence="2">Uncharacterized protein</fullName>
    </submittedName>
</protein>
<evidence type="ECO:0000256" key="1">
    <source>
        <dbReference type="SAM" id="MobiDB-lite"/>
    </source>
</evidence>
<feature type="region of interest" description="Disordered" evidence="1">
    <location>
        <begin position="1"/>
        <end position="47"/>
    </location>
</feature>
<feature type="compositionally biased region" description="Polar residues" evidence="1">
    <location>
        <begin position="1"/>
        <end position="10"/>
    </location>
</feature>
<evidence type="ECO:0000313" key="2">
    <source>
        <dbReference type="EMBL" id="TNN35034.1"/>
    </source>
</evidence>
<dbReference type="AlphaFoldDB" id="A0A4Z2F2X1"/>
<feature type="compositionally biased region" description="Basic and acidic residues" evidence="1">
    <location>
        <begin position="12"/>
        <end position="33"/>
    </location>
</feature>
<sequence length="118" mass="13263">MEDGQSLTHGSNNDKDNNNDNNDKDESKDEAMGGKRHNVSVVHSGKSKELMHLEMSLIRNPRKASSKFHVQHVRIPADPGQVTGARTELLLALRTFFSSLNDACQEETTEKKYQLSIR</sequence>
<gene>
    <name evidence="2" type="ORF">EYF80_054801</name>
</gene>